<dbReference type="SUPFAM" id="SSF48208">
    <property type="entry name" value="Six-hairpin glycosidases"/>
    <property type="match status" value="1"/>
</dbReference>
<feature type="chain" id="PRO_5025705798" description="Endoglucanase" evidence="10">
    <location>
        <begin position="20"/>
        <end position="549"/>
    </location>
</feature>
<evidence type="ECO:0000256" key="7">
    <source>
        <dbReference type="ARBA" id="ARBA00023326"/>
    </source>
</evidence>
<proteinExistence type="inferred from homology"/>
<comment type="caution">
    <text evidence="12">The sequence shown here is derived from an EMBL/GenBank/DDBJ whole genome shotgun (WGS) entry which is preliminary data.</text>
</comment>
<name>A0A6A1VXR4_9ROSI</name>
<evidence type="ECO:0000256" key="4">
    <source>
        <dbReference type="ARBA" id="ARBA00023001"/>
    </source>
</evidence>
<evidence type="ECO:0000313" key="12">
    <source>
        <dbReference type="EMBL" id="KAB1215370.1"/>
    </source>
</evidence>
<accession>A0A6A1VXR4</accession>
<evidence type="ECO:0000259" key="11">
    <source>
        <dbReference type="Pfam" id="PF00759"/>
    </source>
</evidence>
<evidence type="ECO:0000256" key="5">
    <source>
        <dbReference type="ARBA" id="ARBA00023277"/>
    </source>
</evidence>
<protein>
    <recommendedName>
        <fullName evidence="10">Endoglucanase</fullName>
        <ecNumber evidence="10">3.2.1.4</ecNumber>
    </recommendedName>
</protein>
<keyword evidence="10" id="KW-0732">Signal</keyword>
<dbReference type="InterPro" id="IPR018221">
    <property type="entry name" value="Glyco_hydro_9_His_AS"/>
</dbReference>
<evidence type="ECO:0000256" key="9">
    <source>
        <dbReference type="PROSITE-ProRule" id="PRU10060"/>
    </source>
</evidence>
<dbReference type="EMBL" id="RXIC02000022">
    <property type="protein sequence ID" value="KAB1215370.1"/>
    <property type="molecule type" value="Genomic_DNA"/>
</dbReference>
<comment type="similarity">
    <text evidence="2 8 10">Belongs to the glycosyl hydrolase 9 (cellulase E) family.</text>
</comment>
<dbReference type="InterPro" id="IPR008928">
    <property type="entry name" value="6-hairpin_glycosidase_sf"/>
</dbReference>
<keyword evidence="7 8" id="KW-0624">Polysaccharide degradation</keyword>
<keyword evidence="6 8" id="KW-0326">Glycosidase</keyword>
<dbReference type="Proteomes" id="UP000516437">
    <property type="component" value="Chromosome 4"/>
</dbReference>
<dbReference type="InterPro" id="IPR033126">
    <property type="entry name" value="Glyco_hydro_9_Asp/Glu_AS"/>
</dbReference>
<dbReference type="AlphaFoldDB" id="A0A6A1VXR4"/>
<dbReference type="PROSITE" id="PS00592">
    <property type="entry name" value="GH9_2"/>
    <property type="match status" value="1"/>
</dbReference>
<dbReference type="PANTHER" id="PTHR22298">
    <property type="entry name" value="ENDO-1,4-BETA-GLUCANASE"/>
    <property type="match status" value="1"/>
</dbReference>
<dbReference type="GO" id="GO:0030245">
    <property type="term" value="P:cellulose catabolic process"/>
    <property type="evidence" value="ECO:0007669"/>
    <property type="project" value="UniProtKB-KW"/>
</dbReference>
<feature type="active site" evidence="9">
    <location>
        <position position="499"/>
    </location>
</feature>
<evidence type="ECO:0000256" key="10">
    <source>
        <dbReference type="RuleBase" id="RU361166"/>
    </source>
</evidence>
<dbReference type="PROSITE" id="PS00698">
    <property type="entry name" value="GH9_3"/>
    <property type="match status" value="1"/>
</dbReference>
<evidence type="ECO:0000256" key="3">
    <source>
        <dbReference type="ARBA" id="ARBA00022801"/>
    </source>
</evidence>
<dbReference type="EC" id="3.2.1.4" evidence="10"/>
<organism evidence="12 13">
    <name type="scientific">Morella rubra</name>
    <name type="common">Chinese bayberry</name>
    <dbReference type="NCBI Taxonomy" id="262757"/>
    <lineage>
        <taxon>Eukaryota</taxon>
        <taxon>Viridiplantae</taxon>
        <taxon>Streptophyta</taxon>
        <taxon>Embryophyta</taxon>
        <taxon>Tracheophyta</taxon>
        <taxon>Spermatophyta</taxon>
        <taxon>Magnoliopsida</taxon>
        <taxon>eudicotyledons</taxon>
        <taxon>Gunneridae</taxon>
        <taxon>Pentapetalae</taxon>
        <taxon>rosids</taxon>
        <taxon>fabids</taxon>
        <taxon>Fagales</taxon>
        <taxon>Myricaceae</taxon>
        <taxon>Morella</taxon>
    </lineage>
</organism>
<gene>
    <name evidence="12" type="ORF">CJ030_MR4G025296</name>
</gene>
<dbReference type="OrthoDB" id="10257085at2759"/>
<dbReference type="FunFam" id="1.50.10.10:FF:000020">
    <property type="entry name" value="Endoglucanase"/>
    <property type="match status" value="1"/>
</dbReference>
<evidence type="ECO:0000256" key="1">
    <source>
        <dbReference type="ARBA" id="ARBA00000966"/>
    </source>
</evidence>
<keyword evidence="13" id="KW-1185">Reference proteome</keyword>
<reference evidence="12 13" key="1">
    <citation type="journal article" date="2019" name="Plant Biotechnol. J.">
        <title>The red bayberry genome and genetic basis of sex determination.</title>
        <authorList>
            <person name="Jia H.M."/>
            <person name="Jia H.J."/>
            <person name="Cai Q.L."/>
            <person name="Wang Y."/>
            <person name="Zhao H.B."/>
            <person name="Yang W.F."/>
            <person name="Wang G.Y."/>
            <person name="Li Y.H."/>
            <person name="Zhan D.L."/>
            <person name="Shen Y.T."/>
            <person name="Niu Q.F."/>
            <person name="Chang L."/>
            <person name="Qiu J."/>
            <person name="Zhao L."/>
            <person name="Xie H.B."/>
            <person name="Fu W.Y."/>
            <person name="Jin J."/>
            <person name="Li X.W."/>
            <person name="Jiao Y."/>
            <person name="Zhou C.C."/>
            <person name="Tu T."/>
            <person name="Chai C.Y."/>
            <person name="Gao J.L."/>
            <person name="Fan L.J."/>
            <person name="van de Weg E."/>
            <person name="Wang J.Y."/>
            <person name="Gao Z.S."/>
        </authorList>
    </citation>
    <scope>NUCLEOTIDE SEQUENCE [LARGE SCALE GENOMIC DNA]</scope>
    <source>
        <tissue evidence="12">Leaves</tissue>
    </source>
</reference>
<comment type="catalytic activity">
    <reaction evidence="1 10">
        <text>Endohydrolysis of (1-&gt;4)-beta-D-glucosidic linkages in cellulose, lichenin and cereal beta-D-glucans.</text>
        <dbReference type="EC" id="3.2.1.4"/>
    </reaction>
</comment>
<dbReference type="GO" id="GO:0008810">
    <property type="term" value="F:cellulase activity"/>
    <property type="evidence" value="ECO:0007669"/>
    <property type="project" value="UniProtKB-EC"/>
</dbReference>
<evidence type="ECO:0000256" key="8">
    <source>
        <dbReference type="PROSITE-ProRule" id="PRU10059"/>
    </source>
</evidence>
<evidence type="ECO:0000256" key="2">
    <source>
        <dbReference type="ARBA" id="ARBA00007072"/>
    </source>
</evidence>
<feature type="signal peptide" evidence="10">
    <location>
        <begin position="1"/>
        <end position="19"/>
    </location>
</feature>
<keyword evidence="3 8" id="KW-0378">Hydrolase</keyword>
<dbReference type="InterPro" id="IPR001701">
    <property type="entry name" value="Glyco_hydro_9"/>
</dbReference>
<feature type="active site" evidence="9">
    <location>
        <position position="508"/>
    </location>
</feature>
<dbReference type="SMR" id="A0A6A1VXR4"/>
<evidence type="ECO:0000256" key="6">
    <source>
        <dbReference type="ARBA" id="ARBA00023295"/>
    </source>
</evidence>
<sequence length="549" mass="60493">MEQYGRVLTGLLFLWYVLASHNGLAMEEEGKSMCSSSDFDYRDALGKAILFFEGQRSGNLPASQRVKWRGGSAVSDGKAENVNLIGGYYDAGDNVKFGWPMAFTVSLLSWTAIEYEKEISSANQLGYLRSAIRWGTNFILRAHTSPTTLYTQVGDGNSDHQCWERPEDMDTPRTLYKITSDSPGTEAAAEAAAALSAASIVFKGFDSNYSKRLLSKSGTLFDFADEHRGSYQASCPFYCSYSGYQDELLWAAAWLYKASGENKYLSYASSNQGWSQAVTEFSWDNKFVGAQTLLAKVVLILINCASSPPKNRELNKIESVQEFYGGKKDLAKFKSDAESFLCAVMPGSSSLQIRKRLTEHCLFPGGLLYIRDSSNLQYVTSSSMVLFIYAKTLNAAHIDGVQCGSMHFTASQIRKFAKSQVDYILGENPMKVSYMVGFGSKYPLQLHHRGSSIPSIKAHPAKVGCNDGMSNYYSSSKPNPNTHVGAIVGGPDSNDHFNDQRSDYSHAEPTTYMNAAFVGSVAALLPATKEVLYLQMPKVNETANMANYM</sequence>
<dbReference type="InterPro" id="IPR012341">
    <property type="entry name" value="6hp_glycosidase-like_sf"/>
</dbReference>
<dbReference type="Pfam" id="PF00759">
    <property type="entry name" value="Glyco_hydro_9"/>
    <property type="match status" value="1"/>
</dbReference>
<dbReference type="Gene3D" id="1.50.10.10">
    <property type="match status" value="1"/>
</dbReference>
<evidence type="ECO:0000313" key="13">
    <source>
        <dbReference type="Proteomes" id="UP000516437"/>
    </source>
</evidence>
<feature type="active site" evidence="8">
    <location>
        <position position="447"/>
    </location>
</feature>
<keyword evidence="5 8" id="KW-0119">Carbohydrate metabolism</keyword>
<keyword evidence="4 10" id="KW-0136">Cellulose degradation</keyword>
<feature type="domain" description="Glycoside hydrolase family 9" evidence="11">
    <location>
        <begin position="41"/>
        <end position="520"/>
    </location>
</feature>